<dbReference type="PROSITE" id="PS51007">
    <property type="entry name" value="CYTC"/>
    <property type="match status" value="1"/>
</dbReference>
<dbReference type="Proteomes" id="UP000031518">
    <property type="component" value="Unassembled WGS sequence"/>
</dbReference>
<reference evidence="6 7" key="2">
    <citation type="submission" date="2015-01" db="EMBL/GenBank/DDBJ databases">
        <title>Complete genome sequence of Pyrinomonas methylaliphatogenes type strain K22T.</title>
        <authorList>
            <person name="Lee K.C.Y."/>
            <person name="Power J.F."/>
            <person name="Dunfield P.F."/>
            <person name="Morgan X.C."/>
            <person name="Huttenhower C."/>
            <person name="Stott M.B."/>
        </authorList>
    </citation>
    <scope>NUCLEOTIDE SEQUENCE [LARGE SCALE GENOMIC DNA]</scope>
    <source>
        <strain evidence="6 7">K22</strain>
    </source>
</reference>
<dbReference type="RefSeq" id="WP_157770710.1">
    <property type="nucleotide sequence ID" value="NZ_CBXV010000004.1"/>
</dbReference>
<proteinExistence type="predicted"/>
<dbReference type="InterPro" id="IPR036909">
    <property type="entry name" value="Cyt_c-like_dom_sf"/>
</dbReference>
<dbReference type="GO" id="GO:0020037">
    <property type="term" value="F:heme binding"/>
    <property type="evidence" value="ECO:0007669"/>
    <property type="project" value="InterPro"/>
</dbReference>
<name>A0A0B6WVE8_9BACT</name>
<dbReference type="InterPro" id="IPR009056">
    <property type="entry name" value="Cyt_c-like_dom"/>
</dbReference>
<accession>A0A0B6WVE8</accession>
<evidence type="ECO:0000259" key="5">
    <source>
        <dbReference type="PROSITE" id="PS51007"/>
    </source>
</evidence>
<organism evidence="6 7">
    <name type="scientific">Pyrinomonas methylaliphatogenes</name>
    <dbReference type="NCBI Taxonomy" id="454194"/>
    <lineage>
        <taxon>Bacteria</taxon>
        <taxon>Pseudomonadati</taxon>
        <taxon>Acidobacteriota</taxon>
        <taxon>Blastocatellia</taxon>
        <taxon>Blastocatellales</taxon>
        <taxon>Pyrinomonadaceae</taxon>
        <taxon>Pyrinomonas</taxon>
    </lineage>
</organism>
<protein>
    <recommendedName>
        <fullName evidence="5">Cytochrome c domain-containing protein</fullName>
    </recommendedName>
</protein>
<evidence type="ECO:0000313" key="6">
    <source>
        <dbReference type="EMBL" id="CDM65268.1"/>
    </source>
</evidence>
<evidence type="ECO:0000256" key="3">
    <source>
        <dbReference type="ARBA" id="ARBA00023004"/>
    </source>
</evidence>
<feature type="domain" description="Cytochrome c" evidence="5">
    <location>
        <begin position="78"/>
        <end position="200"/>
    </location>
</feature>
<evidence type="ECO:0000256" key="2">
    <source>
        <dbReference type="ARBA" id="ARBA00022723"/>
    </source>
</evidence>
<keyword evidence="2 4" id="KW-0479">Metal-binding</keyword>
<gene>
    <name evidence="6" type="ORF">PYK22_01266</name>
</gene>
<sequence length="212" mass="23396">MRLKICSIVSLLFALAVVYVIGAKVEANKNGSSSARYQGQHVSDFDDRDDRFDDFESRVRKGFAIAPVPLNLKGKNRDLVGLGSYLVNAVAGCNDCHTCPSYDPNDNPYRGQPGKVNAQNYLAGGVPFGPFVSRNITPDASGKPAGMTFEEFLHVMRTGEDIEHEHPQFGPLLQVMPWPVYRHMNERDIRAIYEYLRAIPHAEPGVCSGAGQ</sequence>
<dbReference type="SUPFAM" id="SSF46626">
    <property type="entry name" value="Cytochrome c"/>
    <property type="match status" value="1"/>
</dbReference>
<dbReference type="GO" id="GO:0046872">
    <property type="term" value="F:metal ion binding"/>
    <property type="evidence" value="ECO:0007669"/>
    <property type="project" value="UniProtKB-KW"/>
</dbReference>
<keyword evidence="7" id="KW-1185">Reference proteome</keyword>
<evidence type="ECO:0000313" key="7">
    <source>
        <dbReference type="Proteomes" id="UP000031518"/>
    </source>
</evidence>
<dbReference type="AlphaFoldDB" id="A0A0B6WVE8"/>
<dbReference type="OrthoDB" id="9811281at2"/>
<dbReference type="EMBL" id="CBXV010000004">
    <property type="protein sequence ID" value="CDM65268.1"/>
    <property type="molecule type" value="Genomic_DNA"/>
</dbReference>
<evidence type="ECO:0000256" key="4">
    <source>
        <dbReference type="PROSITE-ProRule" id="PRU00433"/>
    </source>
</evidence>
<reference evidence="6 7" key="1">
    <citation type="submission" date="2013-12" db="EMBL/GenBank/DDBJ databases">
        <authorList>
            <person name="Stott M."/>
        </authorList>
    </citation>
    <scope>NUCLEOTIDE SEQUENCE [LARGE SCALE GENOMIC DNA]</scope>
    <source>
        <strain evidence="6 7">K22</strain>
    </source>
</reference>
<evidence type="ECO:0000256" key="1">
    <source>
        <dbReference type="ARBA" id="ARBA00022617"/>
    </source>
</evidence>
<keyword evidence="1 4" id="KW-0349">Heme</keyword>
<keyword evidence="3 4" id="KW-0408">Iron</keyword>
<dbReference type="GO" id="GO:0009055">
    <property type="term" value="F:electron transfer activity"/>
    <property type="evidence" value="ECO:0007669"/>
    <property type="project" value="InterPro"/>
</dbReference>
<dbReference type="STRING" id="454194.PYK22_01266"/>